<keyword evidence="3" id="KW-1185">Reference proteome</keyword>
<evidence type="ECO:0000313" key="3">
    <source>
        <dbReference type="Proteomes" id="UP000054097"/>
    </source>
</evidence>
<feature type="region of interest" description="Disordered" evidence="1">
    <location>
        <begin position="82"/>
        <end position="202"/>
    </location>
</feature>
<dbReference type="OrthoDB" id="3251271at2759"/>
<gene>
    <name evidence="2" type="ORF">M408DRAFT_10735</name>
</gene>
<evidence type="ECO:0000313" key="2">
    <source>
        <dbReference type="EMBL" id="KIM24844.1"/>
    </source>
</evidence>
<dbReference type="Pfam" id="PF10175">
    <property type="entry name" value="MPP6"/>
    <property type="match status" value="1"/>
</dbReference>
<dbReference type="HOGENOM" id="CLU_1171237_0_0_1"/>
<dbReference type="AlphaFoldDB" id="A0A0C3AXY8"/>
<proteinExistence type="predicted"/>
<evidence type="ECO:0000256" key="1">
    <source>
        <dbReference type="SAM" id="MobiDB-lite"/>
    </source>
</evidence>
<protein>
    <submittedName>
        <fullName evidence="2">Uncharacterized protein</fullName>
    </submittedName>
</protein>
<reference evidence="3" key="2">
    <citation type="submission" date="2015-01" db="EMBL/GenBank/DDBJ databases">
        <title>Evolutionary Origins and Diversification of the Mycorrhizal Mutualists.</title>
        <authorList>
            <consortium name="DOE Joint Genome Institute"/>
            <consortium name="Mycorrhizal Genomics Consortium"/>
            <person name="Kohler A."/>
            <person name="Kuo A."/>
            <person name="Nagy L.G."/>
            <person name="Floudas D."/>
            <person name="Copeland A."/>
            <person name="Barry K.W."/>
            <person name="Cichocki N."/>
            <person name="Veneault-Fourrey C."/>
            <person name="LaButti K."/>
            <person name="Lindquist E.A."/>
            <person name="Lipzen A."/>
            <person name="Lundell T."/>
            <person name="Morin E."/>
            <person name="Murat C."/>
            <person name="Riley R."/>
            <person name="Ohm R."/>
            <person name="Sun H."/>
            <person name="Tunlid A."/>
            <person name="Henrissat B."/>
            <person name="Grigoriev I.V."/>
            <person name="Hibbett D.S."/>
            <person name="Martin F."/>
        </authorList>
    </citation>
    <scope>NUCLEOTIDE SEQUENCE [LARGE SCALE GENOMIC DNA]</scope>
    <source>
        <strain evidence="3">MAFF 305830</strain>
    </source>
</reference>
<feature type="compositionally biased region" description="Acidic residues" evidence="1">
    <location>
        <begin position="121"/>
        <end position="131"/>
    </location>
</feature>
<accession>A0A0C3AXY8</accession>
<sequence>MPPRAPGTLSNGVLSLKFMQRGLAADQKPVEAEKAVLIDDSHWEIIHSPEKKQALLNAERQKGLDVTYEASYLPFLYDLETSESEDMPGPPSPSAKVTTFNGRRVFRGGQEVQAREAVGEPQDDQQEESDEHGDSPSMVKDEPVDPPSKPKGRQTRPLFKQNAVPSNPGKPQFLRPADVDVPAAETSGVRKAETRGKSKSDMLSEMIASAKASTSTTPKVEEDYINLKESVRRSEIL</sequence>
<organism evidence="2 3">
    <name type="scientific">Serendipita vermifera MAFF 305830</name>
    <dbReference type="NCBI Taxonomy" id="933852"/>
    <lineage>
        <taxon>Eukaryota</taxon>
        <taxon>Fungi</taxon>
        <taxon>Dikarya</taxon>
        <taxon>Basidiomycota</taxon>
        <taxon>Agaricomycotina</taxon>
        <taxon>Agaricomycetes</taxon>
        <taxon>Sebacinales</taxon>
        <taxon>Serendipitaceae</taxon>
        <taxon>Serendipita</taxon>
    </lineage>
</organism>
<dbReference type="EMBL" id="KN824319">
    <property type="protein sequence ID" value="KIM24844.1"/>
    <property type="molecule type" value="Genomic_DNA"/>
</dbReference>
<reference evidence="2 3" key="1">
    <citation type="submission" date="2014-04" db="EMBL/GenBank/DDBJ databases">
        <authorList>
            <consortium name="DOE Joint Genome Institute"/>
            <person name="Kuo A."/>
            <person name="Zuccaro A."/>
            <person name="Kohler A."/>
            <person name="Nagy L.G."/>
            <person name="Floudas D."/>
            <person name="Copeland A."/>
            <person name="Barry K.W."/>
            <person name="Cichocki N."/>
            <person name="Veneault-Fourrey C."/>
            <person name="LaButti K."/>
            <person name="Lindquist E.A."/>
            <person name="Lipzen A."/>
            <person name="Lundell T."/>
            <person name="Morin E."/>
            <person name="Murat C."/>
            <person name="Sun H."/>
            <person name="Tunlid A."/>
            <person name="Henrissat B."/>
            <person name="Grigoriev I.V."/>
            <person name="Hibbett D.S."/>
            <person name="Martin F."/>
            <person name="Nordberg H.P."/>
            <person name="Cantor M.N."/>
            <person name="Hua S.X."/>
        </authorList>
    </citation>
    <scope>NUCLEOTIDE SEQUENCE [LARGE SCALE GENOMIC DNA]</scope>
    <source>
        <strain evidence="2 3">MAFF 305830</strain>
    </source>
</reference>
<feature type="compositionally biased region" description="Basic and acidic residues" evidence="1">
    <location>
        <begin position="188"/>
        <end position="202"/>
    </location>
</feature>
<dbReference type="Proteomes" id="UP000054097">
    <property type="component" value="Unassembled WGS sequence"/>
</dbReference>
<name>A0A0C3AXY8_SERVB</name>